<dbReference type="InterPro" id="IPR000169">
    <property type="entry name" value="Pept_cys_AS"/>
</dbReference>
<feature type="domain" description="EF-hand" evidence="12">
    <location>
        <begin position="749"/>
        <end position="784"/>
    </location>
</feature>
<sequence>MPAITRTGNRPNEELLKATRRSTQRGIVTSSTTTTTTSSSSSGRITTTLVKPTLHQSRTRFMPIEFDRNGRAYPKPDPQRPAYVQDYYKLRTDCLRAGKLFEDPEFPADDSSLHFSSFAGRQSQYKWLRPHEISPDAVFDVDGFSRFDIQQGLLGDCWLLAAAANLTTFPVLFSRVVPDDNDRIQGGRKGVDYAGIFHFRFWRFGQWYDVVVDDRLPTIRGQLVYIKSSTKHEFWSALLEKAYAKLFGSYEALSGGSASEAMEDFTGGLTEGYEMKDAPEGLFEMIEKGCNSYAMFACSIEAGAGEMEQVTPQGLVKGHAYSITKAQAVDIETPRVKGKIQLLRLRNPWGNENEWNGAWSDKSPEWRFINEDTKRSIGLTFEVDGEFWMSFPDFRKCFDRVEMCHLSPDCPIALQESRFAWRQCAFEGEWVLGSTAGGCRNYPDTFWHNPQYVIRLDDPDADDEAKLCTLIVSLIQKNRRSKRNKGITCLTIGFAIYRVEPSDLQRKPLPREFFTSHLSAAKSTFINLREVTCRFRLPPGSYVIIPSTFEPNEEGEFMIRVFSECAANMQENDSAIGVGTPTDVDTGVTDAQRATMERLFIEVAGEDGEVDWMELKLVLDRCFREDIVKASRGISRTYQSTRTTPLEKQQSVAGTASAAISQTSLERSLCGMWSTLQNLFRDIAGGDNSPPAAANGERRELMRSENVAQVHADPSNPGFSKDACRSMVAMLDEDGSGKLGLAEFQKLLADIARWKGVFKQYDTDQSGRISPFELRAALQSAGYTLNNHIINMLMHRYGSKEGEIWFDDFITCAVKIRTMFGLTYRMTTLGRTQHILDQLDLRSVQLHHQPLQPAQDAIRMAQLTPIQRATAIHIVQPEHRLPLIHIPCDRTVLFVPDRILPIGNAPHQ</sequence>
<dbReference type="PROSITE" id="PS00018">
    <property type="entry name" value="EF_HAND_1"/>
    <property type="match status" value="1"/>
</dbReference>
<dbReference type="PANTHER" id="PTHR10183">
    <property type="entry name" value="CALPAIN"/>
    <property type="match status" value="1"/>
</dbReference>
<evidence type="ECO:0000313" key="13">
    <source>
        <dbReference type="EnsemblMetazoa" id="AMEC009103-PA"/>
    </source>
</evidence>
<evidence type="ECO:0000256" key="9">
    <source>
        <dbReference type="PROSITE-ProRule" id="PRU00239"/>
    </source>
</evidence>
<reference evidence="14" key="1">
    <citation type="submission" date="2014-01" db="EMBL/GenBank/DDBJ databases">
        <title>The Genome Sequence of Anopheles melas CM1001059_A (V2).</title>
        <authorList>
            <consortium name="The Broad Institute Genomics Platform"/>
            <person name="Neafsey D.E."/>
            <person name="Besansky N."/>
            <person name="Howell P."/>
            <person name="Walton C."/>
            <person name="Young S.K."/>
            <person name="Zeng Q."/>
            <person name="Gargeya S."/>
            <person name="Fitzgerald M."/>
            <person name="Haas B."/>
            <person name="Abouelleil A."/>
            <person name="Allen A.W."/>
            <person name="Alvarado L."/>
            <person name="Arachchi H.M."/>
            <person name="Berlin A.M."/>
            <person name="Chapman S.B."/>
            <person name="Gainer-Dewar J."/>
            <person name="Goldberg J."/>
            <person name="Griggs A."/>
            <person name="Gujja S."/>
            <person name="Hansen M."/>
            <person name="Howarth C."/>
            <person name="Imamovic A."/>
            <person name="Ireland A."/>
            <person name="Larimer J."/>
            <person name="McCowan C."/>
            <person name="Murphy C."/>
            <person name="Pearson M."/>
            <person name="Poon T.W."/>
            <person name="Priest M."/>
            <person name="Roberts A."/>
            <person name="Saif S."/>
            <person name="Shea T."/>
            <person name="Sisk P."/>
            <person name="Sykes S."/>
            <person name="Wortman J."/>
            <person name="Nusbaum C."/>
            <person name="Birren B."/>
        </authorList>
    </citation>
    <scope>NUCLEOTIDE SEQUENCE [LARGE SCALE GENOMIC DNA]</scope>
    <source>
        <strain evidence="14">CM1001059</strain>
    </source>
</reference>
<dbReference type="InterPro" id="IPR002048">
    <property type="entry name" value="EF_hand_dom"/>
</dbReference>
<dbReference type="PROSITE" id="PS50222">
    <property type="entry name" value="EF_HAND_2"/>
    <property type="match status" value="1"/>
</dbReference>
<evidence type="ECO:0000256" key="10">
    <source>
        <dbReference type="SAM" id="MobiDB-lite"/>
    </source>
</evidence>
<dbReference type="InterPro" id="IPR018247">
    <property type="entry name" value="EF_Hand_1_Ca_BS"/>
</dbReference>
<dbReference type="GO" id="GO:0005509">
    <property type="term" value="F:calcium ion binding"/>
    <property type="evidence" value="ECO:0007669"/>
    <property type="project" value="InterPro"/>
</dbReference>
<dbReference type="PANTHER" id="PTHR10183:SF433">
    <property type="entry name" value="CALPAIN-A-RELATED"/>
    <property type="match status" value="1"/>
</dbReference>
<dbReference type="Gene3D" id="2.60.120.380">
    <property type="match status" value="1"/>
</dbReference>
<dbReference type="InterPro" id="IPR022682">
    <property type="entry name" value="Calpain_domain_III"/>
</dbReference>
<dbReference type="STRING" id="34690.A0A182TVN2"/>
<evidence type="ECO:0000313" key="14">
    <source>
        <dbReference type="Proteomes" id="UP000075902"/>
    </source>
</evidence>
<dbReference type="AlphaFoldDB" id="A0A182TVN2"/>
<dbReference type="SUPFAM" id="SSF49758">
    <property type="entry name" value="Calpain large subunit, middle domain (domain III)"/>
    <property type="match status" value="1"/>
</dbReference>
<dbReference type="GO" id="GO:0004198">
    <property type="term" value="F:calcium-dependent cysteine-type endopeptidase activity"/>
    <property type="evidence" value="ECO:0007669"/>
    <property type="project" value="InterPro"/>
</dbReference>
<dbReference type="GO" id="GO:0005737">
    <property type="term" value="C:cytoplasm"/>
    <property type="evidence" value="ECO:0007669"/>
    <property type="project" value="TreeGrafter"/>
</dbReference>
<dbReference type="VEuPathDB" id="VectorBase:AMEC009103"/>
<evidence type="ECO:0000256" key="3">
    <source>
        <dbReference type="ARBA" id="ARBA00022723"/>
    </source>
</evidence>
<feature type="active site" evidence="8 9">
    <location>
        <position position="347"/>
    </location>
</feature>
<dbReference type="SMART" id="SM00054">
    <property type="entry name" value="EFh"/>
    <property type="match status" value="2"/>
</dbReference>
<evidence type="ECO:0008006" key="15">
    <source>
        <dbReference type="Google" id="ProtNLM"/>
    </source>
</evidence>
<evidence type="ECO:0000256" key="8">
    <source>
        <dbReference type="PIRSR" id="PIRSR622684-1"/>
    </source>
</evidence>
<dbReference type="PROSITE" id="PS50203">
    <property type="entry name" value="CALPAIN_CAT"/>
    <property type="match status" value="1"/>
</dbReference>
<keyword evidence="7" id="KW-0106">Calcium</keyword>
<dbReference type="EnsemblMetazoa" id="AMEC009103-RA">
    <property type="protein sequence ID" value="AMEC009103-PA"/>
    <property type="gene ID" value="AMEC009103"/>
</dbReference>
<keyword evidence="2 9" id="KW-0645">Protease</keyword>
<comment type="similarity">
    <text evidence="1">Belongs to the peptidase C2 family.</text>
</comment>
<evidence type="ECO:0000256" key="2">
    <source>
        <dbReference type="ARBA" id="ARBA00022670"/>
    </source>
</evidence>
<dbReference type="SUPFAM" id="SSF47473">
    <property type="entry name" value="EF-hand"/>
    <property type="match status" value="1"/>
</dbReference>
<dbReference type="PRINTS" id="PR00704">
    <property type="entry name" value="CALPAIN"/>
</dbReference>
<proteinExistence type="inferred from homology"/>
<evidence type="ECO:0000256" key="5">
    <source>
        <dbReference type="ARBA" id="ARBA00022801"/>
    </source>
</evidence>
<dbReference type="Gene3D" id="1.10.238.10">
    <property type="entry name" value="EF-hand"/>
    <property type="match status" value="1"/>
</dbReference>
<feature type="domain" description="Calpain catalytic" evidence="11">
    <location>
        <begin position="100"/>
        <end position="407"/>
    </location>
</feature>
<dbReference type="SMART" id="SM00230">
    <property type="entry name" value="CysPc"/>
    <property type="match status" value="1"/>
</dbReference>
<dbReference type="InterPro" id="IPR022684">
    <property type="entry name" value="Calpain_cysteine_protease"/>
</dbReference>
<evidence type="ECO:0000256" key="4">
    <source>
        <dbReference type="ARBA" id="ARBA00022737"/>
    </source>
</evidence>
<dbReference type="FunFam" id="2.60.120.380:FF:000001">
    <property type="entry name" value="Calpain-1 catalytic subunit"/>
    <property type="match status" value="1"/>
</dbReference>
<feature type="active site" evidence="8 9">
    <location>
        <position position="157"/>
    </location>
</feature>
<dbReference type="Pfam" id="PF00648">
    <property type="entry name" value="Peptidase_C2"/>
    <property type="match status" value="1"/>
</dbReference>
<dbReference type="SUPFAM" id="SSF54001">
    <property type="entry name" value="Cysteine proteinases"/>
    <property type="match status" value="1"/>
</dbReference>
<name>A0A182TVN2_9DIPT</name>
<dbReference type="CDD" id="cd00044">
    <property type="entry name" value="CysPc"/>
    <property type="match status" value="1"/>
</dbReference>
<dbReference type="InterPro" id="IPR036213">
    <property type="entry name" value="Calpain_III_sf"/>
</dbReference>
<accession>A0A182TVN2</accession>
<keyword evidence="3" id="KW-0479">Metal-binding</keyword>
<dbReference type="InterPro" id="IPR001300">
    <property type="entry name" value="Peptidase_C2_calpain_cat"/>
</dbReference>
<evidence type="ECO:0000259" key="11">
    <source>
        <dbReference type="PROSITE" id="PS50203"/>
    </source>
</evidence>
<keyword evidence="14" id="KW-1185">Reference proteome</keyword>
<keyword evidence="5 9" id="KW-0378">Hydrolase</keyword>
<dbReference type="FunFam" id="3.90.70.10:FF:000001">
    <property type="entry name" value="Calpain-1 catalytic subunit"/>
    <property type="match status" value="1"/>
</dbReference>
<keyword evidence="4" id="KW-0677">Repeat</keyword>
<dbReference type="Gene3D" id="3.90.70.10">
    <property type="entry name" value="Cysteine proteinases"/>
    <property type="match status" value="1"/>
</dbReference>
<dbReference type="Pfam" id="PF01067">
    <property type="entry name" value="Calpain_III"/>
    <property type="match status" value="1"/>
</dbReference>
<dbReference type="Proteomes" id="UP000075902">
    <property type="component" value="Unassembled WGS sequence"/>
</dbReference>
<organism evidence="13 14">
    <name type="scientific">Anopheles melas</name>
    <dbReference type="NCBI Taxonomy" id="34690"/>
    <lineage>
        <taxon>Eukaryota</taxon>
        <taxon>Metazoa</taxon>
        <taxon>Ecdysozoa</taxon>
        <taxon>Arthropoda</taxon>
        <taxon>Hexapoda</taxon>
        <taxon>Insecta</taxon>
        <taxon>Pterygota</taxon>
        <taxon>Neoptera</taxon>
        <taxon>Endopterygota</taxon>
        <taxon>Diptera</taxon>
        <taxon>Nematocera</taxon>
        <taxon>Culicoidea</taxon>
        <taxon>Culicidae</taxon>
        <taxon>Anophelinae</taxon>
        <taxon>Anopheles</taxon>
    </lineage>
</organism>
<feature type="active site" evidence="8 9">
    <location>
        <position position="319"/>
    </location>
</feature>
<dbReference type="InterPro" id="IPR011992">
    <property type="entry name" value="EF-hand-dom_pair"/>
</dbReference>
<feature type="compositionally biased region" description="Low complexity" evidence="10">
    <location>
        <begin position="29"/>
        <end position="45"/>
    </location>
</feature>
<protein>
    <recommendedName>
        <fullName evidence="15">Calpain</fullName>
    </recommendedName>
</protein>
<dbReference type="InterPro" id="IPR022683">
    <property type="entry name" value="Calpain_III"/>
</dbReference>
<evidence type="ECO:0000256" key="1">
    <source>
        <dbReference type="ARBA" id="ARBA00007623"/>
    </source>
</evidence>
<dbReference type="Pfam" id="PF13405">
    <property type="entry name" value="EF-hand_6"/>
    <property type="match status" value="1"/>
</dbReference>
<dbReference type="InterPro" id="IPR033883">
    <property type="entry name" value="C2_III"/>
</dbReference>
<dbReference type="InterPro" id="IPR038765">
    <property type="entry name" value="Papain-like_cys_pep_sf"/>
</dbReference>
<evidence type="ECO:0000256" key="6">
    <source>
        <dbReference type="ARBA" id="ARBA00022807"/>
    </source>
</evidence>
<keyword evidence="6 9" id="KW-0788">Thiol protease</keyword>
<dbReference type="SMART" id="SM00720">
    <property type="entry name" value="calpain_III"/>
    <property type="match status" value="1"/>
</dbReference>
<dbReference type="GO" id="GO:0006508">
    <property type="term" value="P:proteolysis"/>
    <property type="evidence" value="ECO:0007669"/>
    <property type="project" value="UniProtKB-KW"/>
</dbReference>
<feature type="region of interest" description="Disordered" evidence="10">
    <location>
        <begin position="19"/>
        <end position="45"/>
    </location>
</feature>
<evidence type="ECO:0000259" key="12">
    <source>
        <dbReference type="PROSITE" id="PS50222"/>
    </source>
</evidence>
<reference evidence="13" key="2">
    <citation type="submission" date="2020-05" db="UniProtKB">
        <authorList>
            <consortium name="EnsemblMetazoa"/>
        </authorList>
    </citation>
    <scope>IDENTIFICATION</scope>
    <source>
        <strain evidence="13">CM1001059</strain>
    </source>
</reference>
<evidence type="ECO:0000256" key="7">
    <source>
        <dbReference type="ARBA" id="ARBA00022837"/>
    </source>
</evidence>
<dbReference type="PROSITE" id="PS00139">
    <property type="entry name" value="THIOL_PROTEASE_CYS"/>
    <property type="match status" value="1"/>
</dbReference>
<dbReference type="CDD" id="cd00214">
    <property type="entry name" value="Calpain_III"/>
    <property type="match status" value="1"/>
</dbReference>